<gene>
    <name evidence="11" type="ORF">HHI36_004091</name>
</gene>
<dbReference type="InterPro" id="IPR009068">
    <property type="entry name" value="uS15_NS1_RNA-bd_sf"/>
</dbReference>
<dbReference type="SMART" id="SM01387">
    <property type="entry name" value="Ribosomal_S15"/>
    <property type="match status" value="1"/>
</dbReference>
<evidence type="ECO:0000256" key="2">
    <source>
        <dbReference type="ARBA" id="ARBA00008434"/>
    </source>
</evidence>
<evidence type="ECO:0000256" key="5">
    <source>
        <dbReference type="ARBA" id="ARBA00023128"/>
    </source>
</evidence>
<organism evidence="11 12">
    <name type="scientific">Cryptolaemus montrouzieri</name>
    <dbReference type="NCBI Taxonomy" id="559131"/>
    <lineage>
        <taxon>Eukaryota</taxon>
        <taxon>Metazoa</taxon>
        <taxon>Ecdysozoa</taxon>
        <taxon>Arthropoda</taxon>
        <taxon>Hexapoda</taxon>
        <taxon>Insecta</taxon>
        <taxon>Pterygota</taxon>
        <taxon>Neoptera</taxon>
        <taxon>Endopterygota</taxon>
        <taxon>Coleoptera</taxon>
        <taxon>Polyphaga</taxon>
        <taxon>Cucujiformia</taxon>
        <taxon>Coccinelloidea</taxon>
        <taxon>Coccinellidae</taxon>
        <taxon>Scymninae</taxon>
        <taxon>Scymnini</taxon>
        <taxon>Cryptolaemus</taxon>
    </lineage>
</organism>
<proteinExistence type="inferred from homology"/>
<dbReference type="Gene3D" id="1.10.287.10">
    <property type="entry name" value="S15/NS1, RNA-binding"/>
    <property type="match status" value="1"/>
</dbReference>
<dbReference type="Pfam" id="PF00312">
    <property type="entry name" value="Ribosomal_S15"/>
    <property type="match status" value="1"/>
</dbReference>
<accession>A0ABD2NQ68</accession>
<evidence type="ECO:0000256" key="7">
    <source>
        <dbReference type="ARBA" id="ARBA00035249"/>
    </source>
</evidence>
<keyword evidence="5" id="KW-0496">Mitochondrion</keyword>
<dbReference type="GO" id="GO:0005739">
    <property type="term" value="C:mitochondrion"/>
    <property type="evidence" value="ECO:0007669"/>
    <property type="project" value="UniProtKB-SubCell"/>
</dbReference>
<protein>
    <recommendedName>
        <fullName evidence="7">Small ribosomal subunit protein uS15m</fullName>
    </recommendedName>
    <alternativeName>
        <fullName evidence="8">28S ribosomal protein S15, mitochondrial</fullName>
    </alternativeName>
</protein>
<dbReference type="PANTHER" id="PTHR46685">
    <property type="entry name" value="28S RIBOSOMAL PROTEIN S15, MITOCHONDRIAL"/>
    <property type="match status" value="1"/>
</dbReference>
<dbReference type="AlphaFoldDB" id="A0ABD2NQ68"/>
<keyword evidence="6 9" id="KW-0687">Ribonucleoprotein</keyword>
<evidence type="ECO:0000256" key="10">
    <source>
        <dbReference type="SAM" id="Coils"/>
    </source>
</evidence>
<evidence type="ECO:0000313" key="12">
    <source>
        <dbReference type="Proteomes" id="UP001516400"/>
    </source>
</evidence>
<evidence type="ECO:0000256" key="8">
    <source>
        <dbReference type="ARBA" id="ARBA00035528"/>
    </source>
</evidence>
<evidence type="ECO:0000256" key="9">
    <source>
        <dbReference type="RuleBase" id="RU003919"/>
    </source>
</evidence>
<keyword evidence="4 9" id="KW-0689">Ribosomal protein</keyword>
<dbReference type="InterPro" id="IPR052137">
    <property type="entry name" value="uS15_ribosomal"/>
</dbReference>
<evidence type="ECO:0000256" key="4">
    <source>
        <dbReference type="ARBA" id="ARBA00022980"/>
    </source>
</evidence>
<dbReference type="InterPro" id="IPR000589">
    <property type="entry name" value="Ribosomal_uS15"/>
</dbReference>
<evidence type="ECO:0000256" key="3">
    <source>
        <dbReference type="ARBA" id="ARBA00022946"/>
    </source>
</evidence>
<reference evidence="11 12" key="1">
    <citation type="journal article" date="2021" name="BMC Biol.">
        <title>Horizontally acquired antibacterial genes associated with adaptive radiation of ladybird beetles.</title>
        <authorList>
            <person name="Li H.S."/>
            <person name="Tang X.F."/>
            <person name="Huang Y.H."/>
            <person name="Xu Z.Y."/>
            <person name="Chen M.L."/>
            <person name="Du X.Y."/>
            <person name="Qiu B.Y."/>
            <person name="Chen P.T."/>
            <person name="Zhang W."/>
            <person name="Slipinski A."/>
            <person name="Escalona H.E."/>
            <person name="Waterhouse R.M."/>
            <person name="Zwick A."/>
            <person name="Pang H."/>
        </authorList>
    </citation>
    <scope>NUCLEOTIDE SEQUENCE [LARGE SCALE GENOMIC DNA]</scope>
    <source>
        <strain evidence="11">SYSU2018</strain>
    </source>
</reference>
<evidence type="ECO:0000256" key="1">
    <source>
        <dbReference type="ARBA" id="ARBA00004173"/>
    </source>
</evidence>
<keyword evidence="3" id="KW-0809">Transit peptide</keyword>
<dbReference type="PANTHER" id="PTHR46685:SF1">
    <property type="entry name" value="SMALL RIBOSOMAL SUBUNIT PROTEIN US15M"/>
    <property type="match status" value="1"/>
</dbReference>
<feature type="coiled-coil region" evidence="10">
    <location>
        <begin position="250"/>
        <end position="277"/>
    </location>
</feature>
<dbReference type="GO" id="GO:0005840">
    <property type="term" value="C:ribosome"/>
    <property type="evidence" value="ECO:0007669"/>
    <property type="project" value="UniProtKB-KW"/>
</dbReference>
<dbReference type="CDD" id="cd00677">
    <property type="entry name" value="S15_NS1_EPRS_RNA-bind"/>
    <property type="match status" value="1"/>
</dbReference>
<comment type="similarity">
    <text evidence="2 9">Belongs to the universal ribosomal protein uS15 family.</text>
</comment>
<dbReference type="SUPFAM" id="SSF47060">
    <property type="entry name" value="S15/NS1 RNA-binding domain"/>
    <property type="match status" value="1"/>
</dbReference>
<keyword evidence="12" id="KW-1185">Reference proteome</keyword>
<dbReference type="GO" id="GO:1990904">
    <property type="term" value="C:ribonucleoprotein complex"/>
    <property type="evidence" value="ECO:0007669"/>
    <property type="project" value="UniProtKB-KW"/>
</dbReference>
<name>A0ABD2NQ68_9CUCU</name>
<dbReference type="EMBL" id="JABFTP020000144">
    <property type="protein sequence ID" value="KAL3280863.1"/>
    <property type="molecule type" value="Genomic_DNA"/>
</dbReference>
<evidence type="ECO:0000256" key="6">
    <source>
        <dbReference type="ARBA" id="ARBA00023274"/>
    </source>
</evidence>
<dbReference type="Proteomes" id="UP001516400">
    <property type="component" value="Unassembled WGS sequence"/>
</dbReference>
<sequence>MNNRLKFFKIFSLPIKNGITNFQIREYAFKSDLKIKWVRPEKIPCYKPEKSGDFEGFPEIDKTKIQLDFKECKELETADDSVKKLFTLEYAPRRATVSHYLYETTGKVRRHANDYGSHEVIIAKMTGVIRAMQETMERFPRNKKFKINLKELIDKRKKYLKYLRRWDYKRFEWLLETLNLKYKPMPLDVHWITRKDSLRKLTDQYCDNIRKERLENLKLQLQAEQPAFLEEKIRALEFIRDEQKDCGMEITVSQEEIDKVRNQLEELNIRNKKQEQEES</sequence>
<keyword evidence="10" id="KW-0175">Coiled coil</keyword>
<comment type="subcellular location">
    <subcellularLocation>
        <location evidence="1">Mitochondrion</location>
    </subcellularLocation>
</comment>
<evidence type="ECO:0000313" key="11">
    <source>
        <dbReference type="EMBL" id="KAL3280863.1"/>
    </source>
</evidence>
<comment type="caution">
    <text evidence="11">The sequence shown here is derived from an EMBL/GenBank/DDBJ whole genome shotgun (WGS) entry which is preliminary data.</text>
</comment>